<feature type="transmembrane region" description="Helical" evidence="2">
    <location>
        <begin position="225"/>
        <end position="250"/>
    </location>
</feature>
<gene>
    <name evidence="3" type="ordered locus">Abu_1456</name>
</gene>
<dbReference type="CDD" id="cd01044">
    <property type="entry name" value="Ferritin_CCC1_N"/>
    <property type="match status" value="1"/>
</dbReference>
<feature type="transmembrane region" description="Helical" evidence="2">
    <location>
        <begin position="256"/>
        <end position="275"/>
    </location>
</feature>
<keyword evidence="2" id="KW-0812">Transmembrane</keyword>
<evidence type="ECO:0000256" key="1">
    <source>
        <dbReference type="SAM" id="Coils"/>
    </source>
</evidence>
<keyword evidence="1" id="KW-0175">Coiled coil</keyword>
<name>A8EUT7_ALIB4</name>
<dbReference type="Proteomes" id="UP000001136">
    <property type="component" value="Chromosome"/>
</dbReference>
<dbReference type="InterPro" id="IPR009078">
    <property type="entry name" value="Ferritin-like_SF"/>
</dbReference>
<dbReference type="InterPro" id="IPR012347">
    <property type="entry name" value="Ferritin-like"/>
</dbReference>
<sequence length="316" mass="36133">MKQCINQKITEEIQLQYCKGKKMDFISSDKENLKKALKQQQNEINDYTIYKALSLFQKNEENKKIFEKIANEEKSHYDFWVKITNKQLKAQNIIVFWYLFLVKVFGTSFALKSLEKREAGAEEFYKELFEIYPESQKIYKQETEHEFALIDMLHDKKLIYAGAIVLGMNDALVELTGTLSGIAFAFDKSLVVGLTGLIMGIAASLSMAGSAYLEAKENPSELIKPFTYSLYTGVSYILTTAILVIPFFIFDSIIESLILMFICAFIAIVSYNFYISVAKDLSFTKRVLQMSAITFGVAIISFLIGYLVKYYFGIDI</sequence>
<keyword evidence="4" id="KW-1185">Reference proteome</keyword>
<feature type="transmembrane region" description="Helical" evidence="2">
    <location>
        <begin position="158"/>
        <end position="184"/>
    </location>
</feature>
<dbReference type="CDD" id="cd02431">
    <property type="entry name" value="Ferritin_CCC1_C"/>
    <property type="match status" value="1"/>
</dbReference>
<dbReference type="SUPFAM" id="SSF47240">
    <property type="entry name" value="Ferritin-like"/>
    <property type="match status" value="1"/>
</dbReference>
<organism evidence="3 4">
    <name type="scientific">Aliarcobacter butzleri (strain RM4018)</name>
    <name type="common">Arcobacter butzleri</name>
    <dbReference type="NCBI Taxonomy" id="367737"/>
    <lineage>
        <taxon>Bacteria</taxon>
        <taxon>Pseudomonadati</taxon>
        <taxon>Campylobacterota</taxon>
        <taxon>Epsilonproteobacteria</taxon>
        <taxon>Campylobacterales</taxon>
        <taxon>Arcobacteraceae</taxon>
        <taxon>Aliarcobacter</taxon>
    </lineage>
</organism>
<accession>A8EUT7</accession>
<evidence type="ECO:0000313" key="4">
    <source>
        <dbReference type="Proteomes" id="UP000001136"/>
    </source>
</evidence>
<feature type="transmembrane region" description="Helical" evidence="2">
    <location>
        <begin position="190"/>
        <end position="213"/>
    </location>
</feature>
<dbReference type="KEGG" id="abu:Abu_1456"/>
<feature type="transmembrane region" description="Helical" evidence="2">
    <location>
        <begin position="287"/>
        <end position="308"/>
    </location>
</feature>
<proteinExistence type="predicted"/>
<dbReference type="EMBL" id="CP000361">
    <property type="protein sequence ID" value="ABV67711.1"/>
    <property type="molecule type" value="Genomic_DNA"/>
</dbReference>
<dbReference type="AlphaFoldDB" id="A8EUT7"/>
<dbReference type="HOGENOM" id="CLU_065373_1_0_7"/>
<feature type="transmembrane region" description="Helical" evidence="2">
    <location>
        <begin position="93"/>
        <end position="111"/>
    </location>
</feature>
<dbReference type="Gene3D" id="1.20.1260.10">
    <property type="match status" value="1"/>
</dbReference>
<reference evidence="3 4" key="1">
    <citation type="journal article" date="2007" name="PLoS ONE">
        <title>The complete genome sequence and analysis of the Epsilonproteobacterium Arcobacter butzleri.</title>
        <authorList>
            <person name="Miller W.G."/>
            <person name="Parker C.T."/>
            <person name="Rubenfield M."/>
            <person name="Mendz G.L."/>
            <person name="Woesten M.M.S.M."/>
            <person name="Ussery D.W."/>
            <person name="Stolz J.F."/>
            <person name="Binnewies T.T."/>
            <person name="Hallin P.F."/>
            <person name="Wang G."/>
            <person name="Malek J.A."/>
            <person name="Rogosin A."/>
            <person name="Stanker L.H."/>
            <person name="Mandrell R.E."/>
        </authorList>
    </citation>
    <scope>NUCLEOTIDE SEQUENCE [LARGE SCALE GENOMIC DNA]</scope>
    <source>
        <strain evidence="3 4">RM4018</strain>
    </source>
</reference>
<dbReference type="eggNOG" id="COG1814">
    <property type="taxonomic scope" value="Bacteria"/>
</dbReference>
<feature type="coiled-coil region" evidence="1">
    <location>
        <begin position="23"/>
        <end position="50"/>
    </location>
</feature>
<dbReference type="STRING" id="367737.Abu_1456"/>
<keyword evidence="2" id="KW-1133">Transmembrane helix</keyword>
<keyword evidence="2" id="KW-0472">Membrane</keyword>
<dbReference type="InterPro" id="IPR039376">
    <property type="entry name" value="Ferritin_CCC1_N"/>
</dbReference>
<evidence type="ECO:0000313" key="3">
    <source>
        <dbReference type="EMBL" id="ABV67711.1"/>
    </source>
</evidence>
<protein>
    <submittedName>
        <fullName evidence="3">Uncharacterized protein</fullName>
    </submittedName>
</protein>
<evidence type="ECO:0000256" key="2">
    <source>
        <dbReference type="SAM" id="Phobius"/>
    </source>
</evidence>